<evidence type="ECO:0000313" key="4">
    <source>
        <dbReference type="Proteomes" id="UP000087766"/>
    </source>
</evidence>
<dbReference type="CDD" id="cd00303">
    <property type="entry name" value="retropepsin_like"/>
    <property type="match status" value="1"/>
</dbReference>
<dbReference type="Pfam" id="PF03732">
    <property type="entry name" value="Retrotrans_gag"/>
    <property type="match status" value="1"/>
</dbReference>
<keyword evidence="1" id="KW-0862">Zinc</keyword>
<dbReference type="PROSITE" id="PS50158">
    <property type="entry name" value="ZF_CCHC"/>
    <property type="match status" value="1"/>
</dbReference>
<dbReference type="InterPro" id="IPR001878">
    <property type="entry name" value="Znf_CCHC"/>
</dbReference>
<dbReference type="SUPFAM" id="SSF57756">
    <property type="entry name" value="Retrovirus zinc finger-like domains"/>
    <property type="match status" value="1"/>
</dbReference>
<evidence type="ECO:0000256" key="1">
    <source>
        <dbReference type="PROSITE-ProRule" id="PRU00047"/>
    </source>
</evidence>
<dbReference type="KEGG" id="vra:106771275"/>
<evidence type="ECO:0000313" key="5">
    <source>
        <dbReference type="RefSeq" id="XP_022640399.1"/>
    </source>
</evidence>
<name>A0A3Q0FCQ1_VIGRR</name>
<dbReference type="InterPro" id="IPR021109">
    <property type="entry name" value="Peptidase_aspartic_dom_sf"/>
</dbReference>
<feature type="domain" description="CCHC-type" evidence="3">
    <location>
        <begin position="322"/>
        <end position="337"/>
    </location>
</feature>
<dbReference type="PANTHER" id="PTHR35046:SF9">
    <property type="entry name" value="RNA-DIRECTED DNA POLYMERASE"/>
    <property type="match status" value="1"/>
</dbReference>
<gene>
    <name evidence="5" type="primary">LOC106771275</name>
</gene>
<dbReference type="STRING" id="3916.A0A3Q0FCQ1"/>
<dbReference type="PANTHER" id="PTHR35046">
    <property type="entry name" value="ZINC KNUCKLE (CCHC-TYPE) FAMILY PROTEIN"/>
    <property type="match status" value="1"/>
</dbReference>
<accession>A0A3Q0FCQ1</accession>
<keyword evidence="1" id="KW-0479">Metal-binding</keyword>
<dbReference type="Gene3D" id="2.40.70.10">
    <property type="entry name" value="Acid Proteases"/>
    <property type="match status" value="1"/>
</dbReference>
<keyword evidence="1" id="KW-0863">Zinc-finger</keyword>
<evidence type="ECO:0000259" key="3">
    <source>
        <dbReference type="PROSITE" id="PS50158"/>
    </source>
</evidence>
<protein>
    <submittedName>
        <fullName evidence="5">Uncharacterized protein LOC106771275</fullName>
    </submittedName>
</protein>
<dbReference type="GO" id="GO:0008270">
    <property type="term" value="F:zinc ion binding"/>
    <property type="evidence" value="ECO:0007669"/>
    <property type="project" value="UniProtKB-KW"/>
</dbReference>
<dbReference type="RefSeq" id="XP_022640399.1">
    <property type="nucleotide sequence ID" value="XM_022784678.1"/>
</dbReference>
<organism evidence="4 5">
    <name type="scientific">Vigna radiata var. radiata</name>
    <name type="common">Mung bean</name>
    <name type="synonym">Phaseolus aureus</name>
    <dbReference type="NCBI Taxonomy" id="3916"/>
    <lineage>
        <taxon>Eukaryota</taxon>
        <taxon>Viridiplantae</taxon>
        <taxon>Streptophyta</taxon>
        <taxon>Embryophyta</taxon>
        <taxon>Tracheophyta</taxon>
        <taxon>Spermatophyta</taxon>
        <taxon>Magnoliopsida</taxon>
        <taxon>eudicotyledons</taxon>
        <taxon>Gunneridae</taxon>
        <taxon>Pentapetalae</taxon>
        <taxon>rosids</taxon>
        <taxon>fabids</taxon>
        <taxon>Fabales</taxon>
        <taxon>Fabaceae</taxon>
        <taxon>Papilionoideae</taxon>
        <taxon>50 kb inversion clade</taxon>
        <taxon>NPAAA clade</taxon>
        <taxon>indigoferoid/millettioid clade</taxon>
        <taxon>Phaseoleae</taxon>
        <taxon>Vigna</taxon>
    </lineage>
</organism>
<reference evidence="5" key="2">
    <citation type="submission" date="2025-08" db="UniProtKB">
        <authorList>
            <consortium name="RefSeq"/>
        </authorList>
    </citation>
    <scope>IDENTIFICATION</scope>
    <source>
        <tissue evidence="5">Leaf</tissue>
    </source>
</reference>
<keyword evidence="4" id="KW-1185">Reference proteome</keyword>
<evidence type="ECO:0000256" key="2">
    <source>
        <dbReference type="SAM" id="MobiDB-lite"/>
    </source>
</evidence>
<feature type="region of interest" description="Disordered" evidence="2">
    <location>
        <begin position="58"/>
        <end position="98"/>
    </location>
</feature>
<dbReference type="Proteomes" id="UP000087766">
    <property type="component" value="Chromosome 8"/>
</dbReference>
<dbReference type="GeneID" id="106771275"/>
<proteinExistence type="predicted"/>
<dbReference type="GO" id="GO:0003676">
    <property type="term" value="F:nucleic acid binding"/>
    <property type="evidence" value="ECO:0007669"/>
    <property type="project" value="InterPro"/>
</dbReference>
<dbReference type="InterPro" id="IPR005162">
    <property type="entry name" value="Retrotrans_gag_dom"/>
</dbReference>
<sequence length="611" mass="71243">MSRRHSPRISDSENQKEQFTLQTLVNQLNEIERKMSQEKVNRELQNAMIQDELRLLREEQNRSSGSQSDHSQEEGIPLNVGDYYSQPSSSRKSRRNIHVLPPPKEVNVVLPHFHGKDNVEAYLDWEMKVEQLFAFHQVSEERKVSLATLSFQGYAMYWWTALVQERLRHQAPPIHYWNDLKTALRRRHIPSYYNRELMDKLQRLQQKSMTVEEYRQKMELYIMRAGIVEASKITLARFLSGLNFDIRDRVELLPYRDLNDLVQMCIKVEQQNLRKSSSKRVQVQPIFEKKIFKEKESFKPLAKINEKPKQESSSHTHTRDIKCFKCLGRGHVAAQCPTKRAIILKGSDIYSSESEFPTSESESEQEKGEEVFAEDGQLLMVRRVLNSQPSLEHLSQRENIFHTRCKIQDKYCSLIVDSGSCCNCCSVKLVEKLNLEVIPHPKPYKLHWINEDGDITVKKQAKLAISIGNFKDEVICDIVPMEACHVLLRRPWQFDHEIIHHGLTNTIIVHKGDKKFVLHPLTPTQVAKDQAQMKAIRDHEKEQKRKQSPKTKQEVILRDEKEVWESSVPSHKVTPYEVLLNKKTLIHALQVEQPLYLLLCQGTLICTSSES</sequence>
<dbReference type="SMART" id="SM00343">
    <property type="entry name" value="ZnF_C2HC"/>
    <property type="match status" value="1"/>
</dbReference>
<dbReference type="OrthoDB" id="1731207at2759"/>
<reference evidence="4" key="1">
    <citation type="journal article" date="2014" name="Nat. Commun.">
        <title>Genome sequence of mungbean and insights into evolution within Vigna species.</title>
        <authorList>
            <person name="Kang Y.J."/>
            <person name="Kim S.K."/>
            <person name="Kim M.Y."/>
            <person name="Lestari P."/>
            <person name="Kim K.H."/>
            <person name="Ha B.K."/>
            <person name="Jun T.H."/>
            <person name="Hwang W.J."/>
            <person name="Lee T."/>
            <person name="Lee J."/>
            <person name="Shim S."/>
            <person name="Yoon M.Y."/>
            <person name="Jang Y.E."/>
            <person name="Han K.S."/>
            <person name="Taeprayoon P."/>
            <person name="Yoon N."/>
            <person name="Somta P."/>
            <person name="Tanya P."/>
            <person name="Kim K.S."/>
            <person name="Gwag J.G."/>
            <person name="Moon J.K."/>
            <person name="Lee Y.H."/>
            <person name="Park B.S."/>
            <person name="Bombarely A."/>
            <person name="Doyle J.J."/>
            <person name="Jackson S.A."/>
            <person name="Schafleitner R."/>
            <person name="Srinives P."/>
            <person name="Varshney R.K."/>
            <person name="Lee S.H."/>
        </authorList>
    </citation>
    <scope>NUCLEOTIDE SEQUENCE [LARGE SCALE GENOMIC DNA]</scope>
    <source>
        <strain evidence="4">cv. VC1973A</strain>
    </source>
</reference>
<dbReference type="AlphaFoldDB" id="A0A3Q0FCQ1"/>
<dbReference type="InterPro" id="IPR036875">
    <property type="entry name" value="Znf_CCHC_sf"/>
</dbReference>